<dbReference type="InterPro" id="IPR007235">
    <property type="entry name" value="Glyco_trans_28_C"/>
</dbReference>
<dbReference type="EMBL" id="WTVS01000020">
    <property type="protein sequence ID" value="NMF97978.1"/>
    <property type="molecule type" value="Genomic_DNA"/>
</dbReference>
<feature type="domain" description="Glycosyl transferase family 28 C-terminal" evidence="1">
    <location>
        <begin position="1"/>
        <end position="102"/>
    </location>
</feature>
<dbReference type="PANTHER" id="PTHR47043:SF1">
    <property type="entry name" value="UDP-N-ACETYLGLUCOSAMINE TRANSFERASE SUBUNIT ALG13"/>
    <property type="match status" value="1"/>
</dbReference>
<organism evidence="2 3">
    <name type="scientific">Aromatoleum toluolicum</name>
    <dbReference type="NCBI Taxonomy" id="90060"/>
    <lineage>
        <taxon>Bacteria</taxon>
        <taxon>Pseudomonadati</taxon>
        <taxon>Pseudomonadota</taxon>
        <taxon>Betaproteobacteria</taxon>
        <taxon>Rhodocyclales</taxon>
        <taxon>Rhodocyclaceae</taxon>
        <taxon>Aromatoleum</taxon>
    </lineage>
</organism>
<reference evidence="2 3" key="1">
    <citation type="submission" date="2019-12" db="EMBL/GenBank/DDBJ databases">
        <title>Comparative genomics gives insights into the taxonomy of the Azoarcus-Aromatoleum group and reveals separate origins of nif in the plant-associated Azoarcus and non-plant-associated Aromatoleum sub-groups.</title>
        <authorList>
            <person name="Lafos M."/>
            <person name="Maluk M."/>
            <person name="Batista M."/>
            <person name="Junghare M."/>
            <person name="Carmona M."/>
            <person name="Faoro H."/>
            <person name="Cruz L.M."/>
            <person name="Battistoni F."/>
            <person name="De Souza E."/>
            <person name="Pedrosa F."/>
            <person name="Chen W.-M."/>
            <person name="Poole P.S."/>
            <person name="Dixon R.A."/>
            <person name="James E.K."/>
        </authorList>
    </citation>
    <scope>NUCLEOTIDE SEQUENCE [LARGE SCALE GENOMIC DNA]</scope>
    <source>
        <strain evidence="2 3">T</strain>
    </source>
</reference>
<dbReference type="SUPFAM" id="SSF53756">
    <property type="entry name" value="UDP-Glycosyltransferase/glycogen phosphorylase"/>
    <property type="match status" value="1"/>
</dbReference>
<evidence type="ECO:0000313" key="2">
    <source>
        <dbReference type="EMBL" id="NMF97978.1"/>
    </source>
</evidence>
<accession>A0ABX1NF88</accession>
<keyword evidence="2" id="KW-0808">Transferase</keyword>
<dbReference type="RefSeq" id="WP_169140505.1">
    <property type="nucleotide sequence ID" value="NZ_WTVS01000020.1"/>
</dbReference>
<dbReference type="GO" id="GO:0016740">
    <property type="term" value="F:transferase activity"/>
    <property type="evidence" value="ECO:0007669"/>
    <property type="project" value="UniProtKB-KW"/>
</dbReference>
<dbReference type="Gene3D" id="3.40.50.2000">
    <property type="entry name" value="Glycogen Phosphorylase B"/>
    <property type="match status" value="1"/>
</dbReference>
<sequence>MIFVTVGTQLAFNRLVEAVDKWAEANSDVEVFGQIGPSGLQPRAMTHADFLPPAKADELMRQADLIVSHAGMGSILTALRYQRPILIMPRKAGLGEHRNDHQFATARWLDGRPGVSVAWSEDEVAARLDERHRLSVGPQLAEFASGQLIERLDAYIRASR</sequence>
<name>A0ABX1NF88_9RHOO</name>
<gene>
    <name evidence="2" type="ORF">GPA27_11320</name>
</gene>
<dbReference type="InterPro" id="IPR052474">
    <property type="entry name" value="UDP-GlcNAc_transferase"/>
</dbReference>
<comment type="caution">
    <text evidence="2">The sequence shown here is derived from an EMBL/GenBank/DDBJ whole genome shotgun (WGS) entry which is preliminary data.</text>
</comment>
<dbReference type="Proteomes" id="UP000634522">
    <property type="component" value="Unassembled WGS sequence"/>
</dbReference>
<evidence type="ECO:0000313" key="3">
    <source>
        <dbReference type="Proteomes" id="UP000634522"/>
    </source>
</evidence>
<keyword evidence="3" id="KW-1185">Reference proteome</keyword>
<evidence type="ECO:0000259" key="1">
    <source>
        <dbReference type="Pfam" id="PF04101"/>
    </source>
</evidence>
<dbReference type="PANTHER" id="PTHR47043">
    <property type="entry name" value="UDP-N-ACETYLGLUCOSAMINE TRANSFERASE SUBUNIT ALG13"/>
    <property type="match status" value="1"/>
</dbReference>
<protein>
    <submittedName>
        <fullName evidence="2">Glycosyl transferase family 28</fullName>
    </submittedName>
</protein>
<dbReference type="Pfam" id="PF04101">
    <property type="entry name" value="Glyco_tran_28_C"/>
    <property type="match status" value="1"/>
</dbReference>
<proteinExistence type="predicted"/>